<dbReference type="PANTHER" id="PTHR46017">
    <property type="entry name" value="ALPHA-MANNOSIDASE 2C1"/>
    <property type="match status" value="1"/>
</dbReference>
<dbReference type="InterPro" id="IPR027291">
    <property type="entry name" value="Glyco_hydro_38_N_sf"/>
</dbReference>
<dbReference type="InterPro" id="IPR028995">
    <property type="entry name" value="Glyco_hydro_57/38_cen_sf"/>
</dbReference>
<evidence type="ECO:0000256" key="2">
    <source>
        <dbReference type="ARBA" id="ARBA00022723"/>
    </source>
</evidence>
<proteinExistence type="inferred from homology"/>
<dbReference type="InterPro" id="IPR037094">
    <property type="entry name" value="Glyco_hydro_38_cen_sf"/>
</dbReference>
<dbReference type="GO" id="GO:0030246">
    <property type="term" value="F:carbohydrate binding"/>
    <property type="evidence" value="ECO:0007669"/>
    <property type="project" value="InterPro"/>
</dbReference>
<dbReference type="InterPro" id="IPR041147">
    <property type="entry name" value="GH38_C"/>
</dbReference>
<evidence type="ECO:0000256" key="4">
    <source>
        <dbReference type="ARBA" id="ARBA00023295"/>
    </source>
</evidence>
<dbReference type="InterPro" id="IPR011013">
    <property type="entry name" value="Gal_mutarotase_sf_dom"/>
</dbReference>
<keyword evidence="3" id="KW-0378">Hydrolase</keyword>
<dbReference type="SUPFAM" id="SSF88713">
    <property type="entry name" value="Glycoside hydrolase/deacetylase"/>
    <property type="match status" value="1"/>
</dbReference>
<dbReference type="SMART" id="SM00872">
    <property type="entry name" value="Alpha-mann_mid"/>
    <property type="match status" value="1"/>
</dbReference>
<dbReference type="Pfam" id="PF01074">
    <property type="entry name" value="Glyco_hydro_38N"/>
    <property type="match status" value="1"/>
</dbReference>
<dbReference type="GO" id="GO:0046872">
    <property type="term" value="F:metal ion binding"/>
    <property type="evidence" value="ECO:0007669"/>
    <property type="project" value="UniProtKB-KW"/>
</dbReference>
<dbReference type="STRING" id="996342.SAMN05443551_1108"/>
<reference evidence="6 7" key="1">
    <citation type="submission" date="2016-11" db="EMBL/GenBank/DDBJ databases">
        <authorList>
            <person name="Jaros S."/>
            <person name="Januszkiewicz K."/>
            <person name="Wedrychowicz H."/>
        </authorList>
    </citation>
    <scope>NUCLEOTIDE SEQUENCE [LARGE SCALE GENOMIC DNA]</scope>
    <source>
        <strain evidence="6 7">DSM 29431</strain>
    </source>
</reference>
<dbReference type="PANTHER" id="PTHR46017:SF1">
    <property type="entry name" value="ALPHA-MANNOSIDASE 2C1"/>
    <property type="match status" value="1"/>
</dbReference>
<accession>A0A1M5P062</accession>
<dbReference type="CDD" id="cd10789">
    <property type="entry name" value="GH38N_AMII_ER_cytosolic"/>
    <property type="match status" value="1"/>
</dbReference>
<dbReference type="GO" id="GO:0004559">
    <property type="term" value="F:alpha-mannosidase activity"/>
    <property type="evidence" value="ECO:0007669"/>
    <property type="project" value="InterPro"/>
</dbReference>
<gene>
    <name evidence="6" type="ORF">SAMN05443551_1108</name>
</gene>
<dbReference type="InterPro" id="IPR011330">
    <property type="entry name" value="Glyco_hydro/deAcase_b/a-brl"/>
</dbReference>
<dbReference type="InterPro" id="IPR000602">
    <property type="entry name" value="Glyco_hydro_38_N"/>
</dbReference>
<dbReference type="GO" id="GO:0006013">
    <property type="term" value="P:mannose metabolic process"/>
    <property type="evidence" value="ECO:0007669"/>
    <property type="project" value="InterPro"/>
</dbReference>
<dbReference type="Pfam" id="PF17677">
    <property type="entry name" value="Glyco_hydro38C2"/>
    <property type="match status" value="1"/>
</dbReference>
<dbReference type="GO" id="GO:0009313">
    <property type="term" value="P:oligosaccharide catabolic process"/>
    <property type="evidence" value="ECO:0007669"/>
    <property type="project" value="TreeGrafter"/>
</dbReference>
<dbReference type="EMBL" id="FQXC01000001">
    <property type="protein sequence ID" value="SHG95097.1"/>
    <property type="molecule type" value="Genomic_DNA"/>
</dbReference>
<name>A0A1M5P062_9RHOB</name>
<dbReference type="SUPFAM" id="SSF74650">
    <property type="entry name" value="Galactose mutarotase-like"/>
    <property type="match status" value="1"/>
</dbReference>
<organism evidence="6 7">
    <name type="scientific">Marivita hallyeonensis</name>
    <dbReference type="NCBI Taxonomy" id="996342"/>
    <lineage>
        <taxon>Bacteria</taxon>
        <taxon>Pseudomonadati</taxon>
        <taxon>Pseudomonadota</taxon>
        <taxon>Alphaproteobacteria</taxon>
        <taxon>Rhodobacterales</taxon>
        <taxon>Roseobacteraceae</taxon>
        <taxon>Marivita</taxon>
    </lineage>
</organism>
<dbReference type="InterPro" id="IPR015341">
    <property type="entry name" value="Glyco_hydro_38_cen"/>
</dbReference>
<dbReference type="InterPro" id="IPR011682">
    <property type="entry name" value="Glyco_hydro_38_C"/>
</dbReference>
<protein>
    <submittedName>
        <fullName evidence="6">Alpha-mannosidase</fullName>
    </submittedName>
</protein>
<evidence type="ECO:0000313" key="6">
    <source>
        <dbReference type="EMBL" id="SHG95097.1"/>
    </source>
</evidence>
<keyword evidence="4" id="KW-0326">Glycosidase</keyword>
<comment type="similarity">
    <text evidence="1">Belongs to the glycosyl hydrolase 38 family.</text>
</comment>
<keyword evidence="2" id="KW-0479">Metal-binding</keyword>
<dbReference type="AlphaFoldDB" id="A0A1M5P062"/>
<keyword evidence="7" id="KW-1185">Reference proteome</keyword>
<dbReference type="Proteomes" id="UP000184221">
    <property type="component" value="Unassembled WGS sequence"/>
</dbReference>
<evidence type="ECO:0000313" key="7">
    <source>
        <dbReference type="Proteomes" id="UP000184221"/>
    </source>
</evidence>
<evidence type="ECO:0000256" key="1">
    <source>
        <dbReference type="ARBA" id="ARBA00009792"/>
    </source>
</evidence>
<evidence type="ECO:0000259" key="5">
    <source>
        <dbReference type="SMART" id="SM00872"/>
    </source>
</evidence>
<dbReference type="Pfam" id="PF07748">
    <property type="entry name" value="Glyco_hydro_38C"/>
    <property type="match status" value="1"/>
</dbReference>
<dbReference type="Gene3D" id="2.70.98.30">
    <property type="entry name" value="Golgi alpha-mannosidase II, domain 4"/>
    <property type="match status" value="1"/>
</dbReference>
<evidence type="ECO:0000256" key="3">
    <source>
        <dbReference type="ARBA" id="ARBA00022801"/>
    </source>
</evidence>
<dbReference type="Pfam" id="PF09261">
    <property type="entry name" value="Alpha-mann_mid"/>
    <property type="match status" value="1"/>
</dbReference>
<dbReference type="SUPFAM" id="SSF88688">
    <property type="entry name" value="Families 57/38 glycoside transferase middle domain"/>
    <property type="match status" value="1"/>
</dbReference>
<feature type="domain" description="Glycoside hydrolase family 38 central" evidence="5">
    <location>
        <begin position="527"/>
        <end position="598"/>
    </location>
</feature>
<dbReference type="FunFam" id="1.20.1270.50:FF:000004">
    <property type="entry name" value="alpha-mannosidase 2C1 isoform X1"/>
    <property type="match status" value="1"/>
</dbReference>
<dbReference type="Gene3D" id="3.20.110.10">
    <property type="entry name" value="Glycoside hydrolase 38, N terminal domain"/>
    <property type="match status" value="1"/>
</dbReference>
<dbReference type="Gene3D" id="1.20.1270.50">
    <property type="entry name" value="Glycoside hydrolase family 38, central domain"/>
    <property type="match status" value="1"/>
</dbReference>
<sequence length="1028" mass="113908">MTPLIATHHQWRLTKDKIGARLKLIEPMVHRRKLPLPPFQVVPLPGPRVDALRVHDPDGAYEVPHDSYWGHADMNFVMHSHFTVPADWDASQIALHLPLGVLGDIFNHPESLVHIDHAPIASADRYHHTIPLYPKVADGKEHLISLHGWTGLAGWPPDPDAKAKLYMGRPALVERCPHTVAFLRLARAAFDTLGHLGLHTAEAPGLLDALDTAFQALDTRDPMGEAFYASMPEALRLLREGIEDAGAPMDVTLHGIGHAHMDIAYLWTVDQIRLKNARTYSNVLRLMDRDPEFLFSHSQPALYEMTARDYPALFERIKTRVAEGRWEVMGGMWVEPDLNISGGEALVRQLQLGRTYFQKTFGDVETPVLWLPDTFGFPGQIPQLMRQAGLDWFVTNKLNWNQINRVPWSSHVWEGIDGSRVMAHILTTPREVQYLPFPTNYKSDLSAAEVMGTVTHATGDHRDDLPICYGYGDGGGGPTEDLLAKAHAYAAMPGMPRLKMSTVRASMEAIAAKKDNLPVWTGEHYMEGHRGVFTSQAWIKRANRKAEAALHEAEALAVMAGTAPNLTHAWKLLCLNQFHDIVTGTSIGAVYEDSKRDFHAIFSAAEDAAQVAAKALSGPEPVVLNTSPTTGLRVVESDDVSDAPGQVTETGMLHWMPDLPAYSATPLSAATLPDHPARAHQRDGYVVLENEALRLEILPNGQIASIIDRATGREVLAQGKLGNQLQVFEDRPICWDAWDIDPHIEDRQDLIDSSTEIDIVEPGPIRVAVRVTHRWRQSTVSQTIRLTAGSRRIDFDTVADWHETHTLLKAAFPVAIAAPKALFDIQWGVIERATSRDTAFDAARFEVPAQKWAQVSDGSRAVALLNDCKYGYDIHRNMVRLTLIKCATSPDPKADQGEHRFTYALLPYDAHARSVLDHAAYDLNLPLRVTQPRREADLPETTPFVACVTAGVIIETLVPLEDRTGYDIRLFEARGASQSARLEFAHAPAAIGATDLLGRPANKPIAQDGNSVVFDVAPFEIVTLRVRT</sequence>